<comment type="caution">
    <text evidence="1">The sequence shown here is derived from an EMBL/GenBank/DDBJ whole genome shotgun (WGS) entry which is preliminary data.</text>
</comment>
<evidence type="ECO:0000313" key="2">
    <source>
        <dbReference type="Proteomes" id="UP000265618"/>
    </source>
</evidence>
<dbReference type="AlphaFoldDB" id="A0A9K3DC95"/>
<sequence>QGQAETIQTHEQQYAQLLALSQGQARTIATQHERMAHLETRCTILDSVNAKLRLDHTALQERVSALAWIADIHFSERELIDLSAMVLELMNAVSLEVCDDEDALSRIAHRFRRDDPLDDADRHILQQIRDRHPWLTHHVLVVLSEYVNPRHQLVHQRAEVQRLQRLIDNLTDDDTRAALGLVLAAVQQYW</sequence>
<dbReference type="EMBL" id="BDIP01009117">
    <property type="protein sequence ID" value="GIQ92167.1"/>
    <property type="molecule type" value="Genomic_DNA"/>
</dbReference>
<proteinExistence type="predicted"/>
<accession>A0A9K3DC95</accession>
<evidence type="ECO:0000313" key="1">
    <source>
        <dbReference type="EMBL" id="GIQ92167.1"/>
    </source>
</evidence>
<keyword evidence="2" id="KW-1185">Reference proteome</keyword>
<protein>
    <submittedName>
        <fullName evidence="1">Uncharacterized protein</fullName>
    </submittedName>
</protein>
<name>A0A9K3DC95_9EUKA</name>
<reference evidence="1 2" key="1">
    <citation type="journal article" date="2018" name="PLoS ONE">
        <title>The draft genome of Kipferlia bialata reveals reductive genome evolution in fornicate parasites.</title>
        <authorList>
            <person name="Tanifuji G."/>
            <person name="Takabayashi S."/>
            <person name="Kume K."/>
            <person name="Takagi M."/>
            <person name="Nakayama T."/>
            <person name="Kamikawa R."/>
            <person name="Inagaki Y."/>
            <person name="Hashimoto T."/>
        </authorList>
    </citation>
    <scope>NUCLEOTIDE SEQUENCE [LARGE SCALE GENOMIC DNA]</scope>
    <source>
        <strain evidence="1">NY0173</strain>
    </source>
</reference>
<feature type="non-terminal residue" evidence="1">
    <location>
        <position position="1"/>
    </location>
</feature>
<organism evidence="1 2">
    <name type="scientific">Kipferlia bialata</name>
    <dbReference type="NCBI Taxonomy" id="797122"/>
    <lineage>
        <taxon>Eukaryota</taxon>
        <taxon>Metamonada</taxon>
        <taxon>Carpediemonas-like organisms</taxon>
        <taxon>Kipferlia</taxon>
    </lineage>
</organism>
<dbReference type="Proteomes" id="UP000265618">
    <property type="component" value="Unassembled WGS sequence"/>
</dbReference>
<gene>
    <name evidence="1" type="ORF">KIPB_015793</name>
</gene>